<dbReference type="Gene3D" id="1.10.760.10">
    <property type="entry name" value="Cytochrome c-like domain"/>
    <property type="match status" value="1"/>
</dbReference>
<dbReference type="GO" id="GO:0046872">
    <property type="term" value="F:metal ion binding"/>
    <property type="evidence" value="ECO:0007669"/>
    <property type="project" value="UniProtKB-KW"/>
</dbReference>
<dbReference type="SUPFAM" id="SSF46626">
    <property type="entry name" value="Cytochrome c"/>
    <property type="match status" value="1"/>
</dbReference>
<dbReference type="Pfam" id="PF07583">
    <property type="entry name" value="PSCyt2"/>
    <property type="match status" value="1"/>
</dbReference>
<dbReference type="AlphaFoldDB" id="A0A7W7ZBI6"/>
<evidence type="ECO:0000256" key="1">
    <source>
        <dbReference type="ARBA" id="ARBA00022617"/>
    </source>
</evidence>
<keyword evidence="5" id="KW-0732">Signal</keyword>
<evidence type="ECO:0000256" key="3">
    <source>
        <dbReference type="ARBA" id="ARBA00023004"/>
    </source>
</evidence>
<dbReference type="Pfam" id="PF07635">
    <property type="entry name" value="PSCyt1"/>
    <property type="match status" value="2"/>
</dbReference>
<dbReference type="InterPro" id="IPR011429">
    <property type="entry name" value="Cyt_c_Planctomycete-type"/>
</dbReference>
<keyword evidence="8" id="KW-1185">Reference proteome</keyword>
<accession>A0A7W7ZBI6</accession>
<feature type="signal peptide" evidence="5">
    <location>
        <begin position="1"/>
        <end position="34"/>
    </location>
</feature>
<dbReference type="InterPro" id="IPR011444">
    <property type="entry name" value="DUF1549"/>
</dbReference>
<evidence type="ECO:0000256" key="2">
    <source>
        <dbReference type="ARBA" id="ARBA00022723"/>
    </source>
</evidence>
<dbReference type="PANTHER" id="PTHR35889:SF3">
    <property type="entry name" value="F-BOX DOMAIN-CONTAINING PROTEIN"/>
    <property type="match status" value="1"/>
</dbReference>
<dbReference type="Pfam" id="PF07587">
    <property type="entry name" value="PSD1"/>
    <property type="match status" value="1"/>
</dbReference>
<proteinExistence type="predicted"/>
<feature type="chain" id="PRO_5030820671" description="Cytochrome c domain-containing protein" evidence="5">
    <location>
        <begin position="35"/>
        <end position="892"/>
    </location>
</feature>
<evidence type="ECO:0000313" key="7">
    <source>
        <dbReference type="EMBL" id="MBB5056336.1"/>
    </source>
</evidence>
<dbReference type="PROSITE" id="PS51007">
    <property type="entry name" value="CYTC"/>
    <property type="match status" value="1"/>
</dbReference>
<keyword evidence="3 4" id="KW-0408">Iron</keyword>
<evidence type="ECO:0000259" key="6">
    <source>
        <dbReference type="PROSITE" id="PS51007"/>
    </source>
</evidence>
<reference evidence="7 8" key="1">
    <citation type="submission" date="2020-08" db="EMBL/GenBank/DDBJ databases">
        <title>Genomic Encyclopedia of Type Strains, Phase IV (KMG-V): Genome sequencing to study the core and pangenomes of soil and plant-associated prokaryotes.</title>
        <authorList>
            <person name="Whitman W."/>
        </authorList>
    </citation>
    <scope>NUCLEOTIDE SEQUENCE [LARGE SCALE GENOMIC DNA]</scope>
    <source>
        <strain evidence="7 8">M8UP14</strain>
    </source>
</reference>
<evidence type="ECO:0000256" key="5">
    <source>
        <dbReference type="SAM" id="SignalP"/>
    </source>
</evidence>
<comment type="caution">
    <text evidence="7">The sequence shown here is derived from an EMBL/GenBank/DDBJ whole genome shotgun (WGS) entry which is preliminary data.</text>
</comment>
<dbReference type="InterPro" id="IPR022655">
    <property type="entry name" value="DUF1553"/>
</dbReference>
<dbReference type="InterPro" id="IPR009056">
    <property type="entry name" value="Cyt_c-like_dom"/>
</dbReference>
<dbReference type="EMBL" id="JACHIP010000001">
    <property type="protein sequence ID" value="MBB5056336.1"/>
    <property type="molecule type" value="Genomic_DNA"/>
</dbReference>
<gene>
    <name evidence="7" type="ORF">HDF16_001005</name>
</gene>
<keyword evidence="2 4" id="KW-0479">Metal-binding</keyword>
<feature type="domain" description="Cytochrome c" evidence="6">
    <location>
        <begin position="28"/>
        <end position="124"/>
    </location>
</feature>
<sequence>MNLRDSTSLRAACVSAILAIGYLAGFSASAAAQADVFTRDVRPILEKNCYSCHTDKMRGGLRLDSRDALLKGGSSGLAIVPGNAEASLIFKAISYKNEDLKMPPKGPLSSDDVAVIAKWIKADALMPVADGAPKVSPEVSSAQAEFFETKVRPLLASKCYSCHTQSQSGGLRLDSRDAMMKGGKDGAVLDLSDPDASLLVKAIHYQDASLQMPPRRQMEPAEIAVLEEWIKGGAFWPTGASKPVGMQVTAKDREFWSYKIPVMPAVPAVSGKWAYNDVDRFVLANLEANKLKPVRDADKRTLLRRVTFDLTGLPPTPQEVDAFLADKSRDAYPKLVERLLASKAYGERWGRIWLDVVRYSDTSSNSADFPVPDIYKYRDYVVQSFQQDKPYDRFIKEQIAGDLLPAASEAEHWQNVIATGYLANTNITEDPVSDAVDNIGHAFLATTVACARCHDHKFDPIPTADYYGIYGVLASTHFATTGTEEIRYQRGLIYRDPKVVDSQEYKDFEEQLKPIADSIHAVIQLPYFDDILPMLQARRMALFQNAPHFETAYAVSEDKPHNERVQHYGSKKDLGEEVPRHFLQALGGADLPVDTKGSGRLEMANWIASSQNPVTARVMVNRIWQGHFGRGIVATPNDFGSRGAAPSDQKLLDYMATQFVAQGWSIKAVHRMILLSHTYQLSSDDSPEAEKVDAENAMLWRHSRTRMDAEEIRDAMLATSGKLDTSPAGPQPFPPEAEWNYSGHAPFHAVYETNHRTLYVMAQRSRRHPYLGLFDGANPSASVATRETSVTPLQALYFMNASFPKDCAAALAKQLDQPGKSDKDEVRAAFLKIYGRPPDPQESEAALKFVQQTSAIYAALSAGEQDQKKTHTQALGNLIQALYASNEFMFVD</sequence>
<dbReference type="PANTHER" id="PTHR35889">
    <property type="entry name" value="CYCLOINULO-OLIGOSACCHARIDE FRUCTANOTRANSFERASE-RELATED"/>
    <property type="match status" value="1"/>
</dbReference>
<dbReference type="GO" id="GO:0009055">
    <property type="term" value="F:electron transfer activity"/>
    <property type="evidence" value="ECO:0007669"/>
    <property type="project" value="InterPro"/>
</dbReference>
<organism evidence="7 8">
    <name type="scientific">Granulicella aggregans</name>
    <dbReference type="NCBI Taxonomy" id="474949"/>
    <lineage>
        <taxon>Bacteria</taxon>
        <taxon>Pseudomonadati</taxon>
        <taxon>Acidobacteriota</taxon>
        <taxon>Terriglobia</taxon>
        <taxon>Terriglobales</taxon>
        <taxon>Acidobacteriaceae</taxon>
        <taxon>Granulicella</taxon>
    </lineage>
</organism>
<dbReference type="Proteomes" id="UP000540989">
    <property type="component" value="Unassembled WGS sequence"/>
</dbReference>
<dbReference type="InterPro" id="IPR036909">
    <property type="entry name" value="Cyt_c-like_dom_sf"/>
</dbReference>
<dbReference type="GO" id="GO:0020037">
    <property type="term" value="F:heme binding"/>
    <property type="evidence" value="ECO:0007669"/>
    <property type="project" value="InterPro"/>
</dbReference>
<name>A0A7W7ZBI6_9BACT</name>
<evidence type="ECO:0000256" key="4">
    <source>
        <dbReference type="PROSITE-ProRule" id="PRU00433"/>
    </source>
</evidence>
<keyword evidence="1 4" id="KW-0349">Heme</keyword>
<evidence type="ECO:0000313" key="8">
    <source>
        <dbReference type="Proteomes" id="UP000540989"/>
    </source>
</evidence>
<protein>
    <recommendedName>
        <fullName evidence="6">Cytochrome c domain-containing protein</fullName>
    </recommendedName>
</protein>